<dbReference type="InterPro" id="IPR046796">
    <property type="entry name" value="Transposase_32_dom"/>
</dbReference>
<feature type="domain" description="Putative plant transposon protein" evidence="1">
    <location>
        <begin position="2"/>
        <end position="134"/>
    </location>
</feature>
<comment type="caution">
    <text evidence="2">The sequence shown here is derived from an EMBL/GenBank/DDBJ whole genome shotgun (WGS) entry which is preliminary data.</text>
</comment>
<organism evidence="2 3">
    <name type="scientific">Pisum sativum</name>
    <name type="common">Garden pea</name>
    <name type="synonym">Lathyrus oleraceus</name>
    <dbReference type="NCBI Taxonomy" id="3888"/>
    <lineage>
        <taxon>Eukaryota</taxon>
        <taxon>Viridiplantae</taxon>
        <taxon>Streptophyta</taxon>
        <taxon>Embryophyta</taxon>
        <taxon>Tracheophyta</taxon>
        <taxon>Spermatophyta</taxon>
        <taxon>Magnoliopsida</taxon>
        <taxon>eudicotyledons</taxon>
        <taxon>Gunneridae</taxon>
        <taxon>Pentapetalae</taxon>
        <taxon>rosids</taxon>
        <taxon>fabids</taxon>
        <taxon>Fabales</taxon>
        <taxon>Fabaceae</taxon>
        <taxon>Papilionoideae</taxon>
        <taxon>50 kb inversion clade</taxon>
        <taxon>NPAAA clade</taxon>
        <taxon>Hologalegina</taxon>
        <taxon>IRL clade</taxon>
        <taxon>Fabeae</taxon>
        <taxon>Lathyrus</taxon>
    </lineage>
</organism>
<accession>A0A9D5AHR7</accession>
<dbReference type="Gramene" id="Psat05G0267600-T1">
    <property type="protein sequence ID" value="KAI5406010.1"/>
    <property type="gene ID" value="KIW84_052676"/>
</dbReference>
<evidence type="ECO:0000313" key="3">
    <source>
        <dbReference type="Proteomes" id="UP001058974"/>
    </source>
</evidence>
<keyword evidence="3" id="KW-1185">Reference proteome</keyword>
<dbReference type="Pfam" id="PF20167">
    <property type="entry name" value="Transposase_32"/>
    <property type="match status" value="1"/>
</dbReference>
<dbReference type="AlphaFoldDB" id="A0A9D5AHR7"/>
<protein>
    <recommendedName>
        <fullName evidence="1">Putative plant transposon protein domain-containing protein</fullName>
    </recommendedName>
</protein>
<gene>
    <name evidence="2" type="ORF">KIW84_052676</name>
</gene>
<proteinExistence type="predicted"/>
<sequence>MNAINEYLGRPLILEEGEIGAYSRRMQRGSWNIGRLSQAILVRGKTVVKNVVRVPTKFKKEDMTTIAQVALTLMLYNIMPYSHTSIILVESSYMLYYIVDGKEINVAQIIVNEIKDIAENGVVDERYISRYCNAKPVHNREENATNPDSGLGFKEWMRKDITHSWDQNTSNHRAISYVQEYLYNLELQNGGPPEGAF</sequence>
<reference evidence="2 3" key="1">
    <citation type="journal article" date="2022" name="Nat. Genet.">
        <title>Improved pea reference genome and pan-genome highlight genomic features and evolutionary characteristics.</title>
        <authorList>
            <person name="Yang T."/>
            <person name="Liu R."/>
            <person name="Luo Y."/>
            <person name="Hu S."/>
            <person name="Wang D."/>
            <person name="Wang C."/>
            <person name="Pandey M.K."/>
            <person name="Ge S."/>
            <person name="Xu Q."/>
            <person name="Li N."/>
            <person name="Li G."/>
            <person name="Huang Y."/>
            <person name="Saxena R.K."/>
            <person name="Ji Y."/>
            <person name="Li M."/>
            <person name="Yan X."/>
            <person name="He Y."/>
            <person name="Liu Y."/>
            <person name="Wang X."/>
            <person name="Xiang C."/>
            <person name="Varshney R.K."/>
            <person name="Ding H."/>
            <person name="Gao S."/>
            <person name="Zong X."/>
        </authorList>
    </citation>
    <scope>NUCLEOTIDE SEQUENCE [LARGE SCALE GENOMIC DNA]</scope>
    <source>
        <strain evidence="2 3">cv. Zhongwan 6</strain>
    </source>
</reference>
<dbReference type="Proteomes" id="UP001058974">
    <property type="component" value="Chromosome 5"/>
</dbReference>
<evidence type="ECO:0000259" key="1">
    <source>
        <dbReference type="Pfam" id="PF20167"/>
    </source>
</evidence>
<evidence type="ECO:0000313" key="2">
    <source>
        <dbReference type="EMBL" id="KAI5406010.1"/>
    </source>
</evidence>
<name>A0A9D5AHR7_PEA</name>
<dbReference type="EMBL" id="JAMSHJ010000005">
    <property type="protein sequence ID" value="KAI5406010.1"/>
    <property type="molecule type" value="Genomic_DNA"/>
</dbReference>